<evidence type="ECO:0000256" key="6">
    <source>
        <dbReference type="SAM" id="Phobius"/>
    </source>
</evidence>
<accession>A0A9W4N3F5</accession>
<dbReference type="PANTHER" id="PTHR46910">
    <property type="entry name" value="TRANSCRIPTION FACTOR PDR1"/>
    <property type="match status" value="1"/>
</dbReference>
<protein>
    <recommendedName>
        <fullName evidence="7">Zn(2)-C6 fungal-type domain-containing protein</fullName>
    </recommendedName>
</protein>
<keyword evidence="4" id="KW-0804">Transcription</keyword>
<evidence type="ECO:0000313" key="8">
    <source>
        <dbReference type="EMBL" id="CAG8250461.1"/>
    </source>
</evidence>
<comment type="caution">
    <text evidence="8">The sequence shown here is derived from an EMBL/GenBank/DDBJ whole genome shotgun (WGS) entry which is preliminary data.</text>
</comment>
<evidence type="ECO:0000313" key="9">
    <source>
        <dbReference type="Proteomes" id="UP001153618"/>
    </source>
</evidence>
<keyword evidence="6" id="KW-0812">Transmembrane</keyword>
<dbReference type="GO" id="GO:0000981">
    <property type="term" value="F:DNA-binding transcription factor activity, RNA polymerase II-specific"/>
    <property type="evidence" value="ECO:0007669"/>
    <property type="project" value="InterPro"/>
</dbReference>
<evidence type="ECO:0000256" key="4">
    <source>
        <dbReference type="ARBA" id="ARBA00023163"/>
    </source>
</evidence>
<evidence type="ECO:0000259" key="7">
    <source>
        <dbReference type="PROSITE" id="PS50048"/>
    </source>
</evidence>
<evidence type="ECO:0000256" key="2">
    <source>
        <dbReference type="ARBA" id="ARBA00023015"/>
    </source>
</evidence>
<dbReference type="AlphaFoldDB" id="A0A9W4N3F5"/>
<keyword evidence="6" id="KW-1133">Transmembrane helix</keyword>
<dbReference type="PROSITE" id="PS50048">
    <property type="entry name" value="ZN2_CY6_FUNGAL_2"/>
    <property type="match status" value="1"/>
</dbReference>
<dbReference type="InterPro" id="IPR050987">
    <property type="entry name" value="AtrR-like"/>
</dbReference>
<dbReference type="Pfam" id="PF04082">
    <property type="entry name" value="Fungal_trans"/>
    <property type="match status" value="1"/>
</dbReference>
<feature type="transmembrane region" description="Helical" evidence="6">
    <location>
        <begin position="126"/>
        <end position="145"/>
    </location>
</feature>
<sequence>MQTTHAPRAELSTQACDICRKRKVKCKAQSSGYSLSCLRCERLNLACTFALPSRTRGPKKRFLSDTQTQCPAPTVPHRTQDLCDRDLFKNIMQDYLDYIYPMVPLVHRPSFQKALQEDRDREDDGFLALTVAIAALVVATMASRFQAYQSDPGAIRFESRKDFVHACYQKIIGLRTSSYFDQLSFQKFAVSYLFLASFMQIGDQNWSRMLTVEAMQLARLLKMHRISEYTGLNCIEKQLRKKGFWVMFYGFVHGHLQNLHGERLTYLDPAALQAINPEDLMPLEVDDELIFENEVLAPETTEPCLVTGFIVHSRIFWAAMRDPGPSPIGGHCPCARANDTCLQIKHFQERLNCLQYLGLNMPSFLQMWEPTQAIVNDHDADERKKTVQLQLASIRANLHVTHIWLQSLILDQLEAAQSHPQRRSSTHQVVDLDQKSLWVEREKLSHHLFFVLFNFPRMSLEANGLHLANKVRDVVASLLGCPFPPEDPISKKAAEYIQLSTDVLSRLDSSEGMNTLHLQTWVDTDRIQG</sequence>
<feature type="domain" description="Zn(2)-C6 fungal-type" evidence="7">
    <location>
        <begin position="15"/>
        <end position="49"/>
    </location>
</feature>
<proteinExistence type="predicted"/>
<dbReference type="InterPro" id="IPR007219">
    <property type="entry name" value="XnlR_reg_dom"/>
</dbReference>
<name>A0A9W4N3F5_PENOL</name>
<keyword evidence="3" id="KW-0238">DNA-binding</keyword>
<dbReference type="OrthoDB" id="39175at2759"/>
<dbReference type="CDD" id="cd12148">
    <property type="entry name" value="fungal_TF_MHR"/>
    <property type="match status" value="1"/>
</dbReference>
<keyword evidence="1" id="KW-0479">Metal-binding</keyword>
<dbReference type="InterPro" id="IPR036864">
    <property type="entry name" value="Zn2-C6_fun-type_DNA-bd_sf"/>
</dbReference>
<dbReference type="CDD" id="cd00067">
    <property type="entry name" value="GAL4"/>
    <property type="match status" value="1"/>
</dbReference>
<dbReference type="GO" id="GO:0008270">
    <property type="term" value="F:zinc ion binding"/>
    <property type="evidence" value="ECO:0007669"/>
    <property type="project" value="InterPro"/>
</dbReference>
<organism evidence="8 9">
    <name type="scientific">Penicillium olsonii</name>
    <dbReference type="NCBI Taxonomy" id="99116"/>
    <lineage>
        <taxon>Eukaryota</taxon>
        <taxon>Fungi</taxon>
        <taxon>Dikarya</taxon>
        <taxon>Ascomycota</taxon>
        <taxon>Pezizomycotina</taxon>
        <taxon>Eurotiomycetes</taxon>
        <taxon>Eurotiomycetidae</taxon>
        <taxon>Eurotiales</taxon>
        <taxon>Aspergillaceae</taxon>
        <taxon>Penicillium</taxon>
    </lineage>
</organism>
<dbReference type="InterPro" id="IPR001138">
    <property type="entry name" value="Zn2Cys6_DnaBD"/>
</dbReference>
<dbReference type="GO" id="GO:0003677">
    <property type="term" value="F:DNA binding"/>
    <property type="evidence" value="ECO:0007669"/>
    <property type="project" value="UniProtKB-KW"/>
</dbReference>
<dbReference type="SUPFAM" id="SSF57701">
    <property type="entry name" value="Zn2/Cys6 DNA-binding domain"/>
    <property type="match status" value="1"/>
</dbReference>
<dbReference type="GO" id="GO:0006351">
    <property type="term" value="P:DNA-templated transcription"/>
    <property type="evidence" value="ECO:0007669"/>
    <property type="project" value="InterPro"/>
</dbReference>
<keyword evidence="9" id="KW-1185">Reference proteome</keyword>
<dbReference type="Pfam" id="PF00172">
    <property type="entry name" value="Zn_clus"/>
    <property type="match status" value="1"/>
</dbReference>
<dbReference type="Proteomes" id="UP001153618">
    <property type="component" value="Unassembled WGS sequence"/>
</dbReference>
<reference evidence="8" key="1">
    <citation type="submission" date="2021-07" db="EMBL/GenBank/DDBJ databases">
        <authorList>
            <person name="Branca A.L. A."/>
        </authorList>
    </citation>
    <scope>NUCLEOTIDE SEQUENCE</scope>
</reference>
<dbReference type="EMBL" id="CAJVOS010000071">
    <property type="protein sequence ID" value="CAG8250461.1"/>
    <property type="molecule type" value="Genomic_DNA"/>
</dbReference>
<evidence type="ECO:0000256" key="3">
    <source>
        <dbReference type="ARBA" id="ARBA00023125"/>
    </source>
</evidence>
<dbReference type="Gene3D" id="4.10.240.10">
    <property type="entry name" value="Zn(2)-C6 fungal-type DNA-binding domain"/>
    <property type="match status" value="1"/>
</dbReference>
<dbReference type="SMART" id="SM00066">
    <property type="entry name" value="GAL4"/>
    <property type="match status" value="1"/>
</dbReference>
<dbReference type="PANTHER" id="PTHR46910:SF40">
    <property type="entry name" value="ZN(II)2CYS6 TRANSCRIPTION FACTOR (EUROFUNG)"/>
    <property type="match status" value="1"/>
</dbReference>
<dbReference type="PROSITE" id="PS00463">
    <property type="entry name" value="ZN2_CY6_FUNGAL_1"/>
    <property type="match status" value="1"/>
</dbReference>
<evidence type="ECO:0000256" key="1">
    <source>
        <dbReference type="ARBA" id="ARBA00022723"/>
    </source>
</evidence>
<evidence type="ECO:0000256" key="5">
    <source>
        <dbReference type="ARBA" id="ARBA00023242"/>
    </source>
</evidence>
<keyword evidence="6" id="KW-0472">Membrane</keyword>
<gene>
    <name evidence="8" type="ORF">POLS_LOCUS8762</name>
</gene>
<keyword evidence="2" id="KW-0805">Transcription regulation</keyword>
<keyword evidence="5" id="KW-0539">Nucleus</keyword>